<dbReference type="SUPFAM" id="SSF50965">
    <property type="entry name" value="Galactose oxidase, central domain"/>
    <property type="match status" value="1"/>
</dbReference>
<dbReference type="SMART" id="SM00758">
    <property type="entry name" value="PA14"/>
    <property type="match status" value="1"/>
</dbReference>
<dbReference type="Gene3D" id="2.130.10.80">
    <property type="entry name" value="Galactose oxidase/kelch, beta-propeller"/>
    <property type="match status" value="1"/>
</dbReference>
<gene>
    <name evidence="2" type="ORF">SAMN06265368_4288</name>
</gene>
<protein>
    <submittedName>
        <fullName evidence="2">Carbohydrate binding domain-containing protein</fullName>
    </submittedName>
</protein>
<sequence>MTGNTKGSWDDLKAWPLIGLHAIVTQDGKVLTFGTDSRGMQGGQFIYDVYDPVTGTHQTLANTTPTDIFCSAAIILPGTDKILIGGGDRRPLGGTNKGVSDVNEFDSSDLSLEASAVGDMHFARWYPSMVSLPTGQIVILGGTDENGRGVSTPEIFTPGEGWRKLDGATDTDLGAASLYPRAFLNKDGQVIYFATSKGNDNKIEVMSLDPSGNGSLTEIGTLPFAFSWDAPAIMYEAGKLLVMASNGDLWTMDINGPTPVFEKSGALSQDRNWSDLTVLADGTVLVNGGTSVGNKESGADKTAAIWDPETGTITYGADEDQPRLYHSATVLLNDGTVLSLGGGAAGSAENNYLDSQIYRPPYLYNEDGTLADRPVISGVPDSLKPGQTFTITADNAADIAKLTFVKSGAATHSFNMEARMVKLDFKLGPNNTIEVTLPENANEVSAGSWMLFAWNKAGVPSVAPMVSVEPTQPLFDGTGDLRAEFFSIPANVTSLDQIDFENANPAHVEQLDKLDYSGSEAYYTGGPKDDFAMRATGDFDVARDGSHTFYFTSDDGARLYIDGKLVIDNDGMQAPTQKTVTLNLDAGLHKIEVRYFEGGGPGRLDLDWSGPGFNRKQMTFDGAVDNLLLNGSFEMGPSGLNKAPHGWTIEGPTGRHIDPARASDGEASVALGGWSNQYGGSSISQTVKTETGKTYILTFDVGQAKGLDSVAAKLKIEALGAGGADFVQTISGPFTSADKKYFTFTFTATSDSTTIKFSDTTSGSGANYDIDLDNVRLIPDAEANANKAPVAQDDSGSTKMDDALTLDVLANDSDPDGDILSIASVTNPANGSVRIDNNGTANDTSDDKIVYTPNSGFVGEDSFTYVLSDGKKTTTATVTVTVTAKGITVQDDPAETQYLGGTEYKDTFVINGKSSDYNWAPSDDGEGMLVWNNNGFDILYDFEAIQFSDKSVDLTGDKVGQINVTDIAGEEQYVSGTVGTDTFIINGKSTDYQWGPSDDGQGTMIWNDQGFDILYDFETIQFTDKSVKLTGDGSEAMKVKDEAGIEEYIGGTAGNDVFVIDGASKDYNWAKSDDGAGILIWNDAGFDIVYDFEILRFNDTEIDLTASNVGRTIVTDNPDELEYVSGTDGKDVFVIDGTSSDWNFARTEDGNGVAVYNQTTNKVDFLYGFEEVTFNDQTVVIQDELA</sequence>
<evidence type="ECO:0000313" key="3">
    <source>
        <dbReference type="Proteomes" id="UP000219439"/>
    </source>
</evidence>
<dbReference type="RefSeq" id="WP_097155554.1">
    <property type="nucleotide sequence ID" value="NZ_OBEL01000007.1"/>
</dbReference>
<dbReference type="Gene3D" id="3.90.182.10">
    <property type="entry name" value="Toxin - Anthrax Protective Antigen,domain 1"/>
    <property type="match status" value="1"/>
</dbReference>
<dbReference type="InterPro" id="IPR014756">
    <property type="entry name" value="Ig_E-set"/>
</dbReference>
<dbReference type="PANTHER" id="PTHR32208">
    <property type="entry name" value="SECRETED PROTEIN-RELATED"/>
    <property type="match status" value="1"/>
</dbReference>
<dbReference type="SUPFAM" id="SSF49785">
    <property type="entry name" value="Galactose-binding domain-like"/>
    <property type="match status" value="1"/>
</dbReference>
<dbReference type="InterPro" id="IPR008979">
    <property type="entry name" value="Galactose-bd-like_sf"/>
</dbReference>
<dbReference type="CDD" id="cd02851">
    <property type="entry name" value="E_set_GO_C"/>
    <property type="match status" value="1"/>
</dbReference>
<dbReference type="InterPro" id="IPR015202">
    <property type="entry name" value="GO-like_E_set"/>
</dbReference>
<feature type="domain" description="PA14" evidence="1">
    <location>
        <begin position="476"/>
        <end position="623"/>
    </location>
</feature>
<dbReference type="EMBL" id="OBEL01000007">
    <property type="protein sequence ID" value="SNZ21171.1"/>
    <property type="molecule type" value="Genomic_DNA"/>
</dbReference>
<dbReference type="Gene3D" id="2.60.120.260">
    <property type="entry name" value="Galactose-binding domain-like"/>
    <property type="match status" value="1"/>
</dbReference>
<dbReference type="InterPro" id="IPR011658">
    <property type="entry name" value="PA14_dom"/>
</dbReference>
<dbReference type="InterPro" id="IPR013783">
    <property type="entry name" value="Ig-like_fold"/>
</dbReference>
<dbReference type="Gene3D" id="2.60.40.10">
    <property type="entry name" value="Immunoglobulins"/>
    <property type="match status" value="1"/>
</dbReference>
<proteinExistence type="predicted"/>
<dbReference type="InterPro" id="IPR037293">
    <property type="entry name" value="Gal_Oxidase_central_sf"/>
</dbReference>
<dbReference type="Pfam" id="PF04862">
    <property type="entry name" value="DUF642"/>
    <property type="match status" value="1"/>
</dbReference>
<dbReference type="AlphaFoldDB" id="A0A285PMQ7"/>
<organism evidence="2 3">
    <name type="scientific">Cohaesibacter gelatinilyticus</name>
    <dbReference type="NCBI Taxonomy" id="372072"/>
    <lineage>
        <taxon>Bacteria</taxon>
        <taxon>Pseudomonadati</taxon>
        <taxon>Pseudomonadota</taxon>
        <taxon>Alphaproteobacteria</taxon>
        <taxon>Hyphomicrobiales</taxon>
        <taxon>Cohaesibacteraceae</taxon>
    </lineage>
</organism>
<dbReference type="SUPFAM" id="SSF56988">
    <property type="entry name" value="Anthrax protective antigen"/>
    <property type="match status" value="1"/>
</dbReference>
<dbReference type="PANTHER" id="PTHR32208:SF56">
    <property type="entry name" value="GALACTOSE OXIDASE-RELATED"/>
    <property type="match status" value="1"/>
</dbReference>
<evidence type="ECO:0000313" key="2">
    <source>
        <dbReference type="EMBL" id="SNZ21171.1"/>
    </source>
</evidence>
<dbReference type="PROSITE" id="PS51820">
    <property type="entry name" value="PA14"/>
    <property type="match status" value="1"/>
</dbReference>
<name>A0A285PMQ7_9HYPH</name>
<dbReference type="SUPFAM" id="SSF81296">
    <property type="entry name" value="E set domains"/>
    <property type="match status" value="1"/>
</dbReference>
<dbReference type="InterPro" id="IPR011043">
    <property type="entry name" value="Gal_Oxase/kelch_b-propeller"/>
</dbReference>
<evidence type="ECO:0000259" key="1">
    <source>
        <dbReference type="PROSITE" id="PS51820"/>
    </source>
</evidence>
<dbReference type="Pfam" id="PF17963">
    <property type="entry name" value="Big_9"/>
    <property type="match status" value="1"/>
</dbReference>
<accession>A0A285PMQ7</accession>
<dbReference type="InterPro" id="IPR006946">
    <property type="entry name" value="DGR2-like_dom"/>
</dbReference>
<dbReference type="OrthoDB" id="7821947at2"/>
<keyword evidence="3" id="KW-1185">Reference proteome</keyword>
<dbReference type="Proteomes" id="UP000219439">
    <property type="component" value="Unassembled WGS sequence"/>
</dbReference>
<reference evidence="2 3" key="1">
    <citation type="submission" date="2017-09" db="EMBL/GenBank/DDBJ databases">
        <authorList>
            <person name="Ehlers B."/>
            <person name="Leendertz F.H."/>
        </authorList>
    </citation>
    <scope>NUCLEOTIDE SEQUENCE [LARGE SCALE GENOMIC DNA]</scope>
    <source>
        <strain evidence="2 3">DSM 18289</strain>
    </source>
</reference>
<dbReference type="InterPro" id="IPR037524">
    <property type="entry name" value="PA14/GLEYA"/>
</dbReference>
<dbReference type="Pfam" id="PF07691">
    <property type="entry name" value="PA14"/>
    <property type="match status" value="1"/>
</dbReference>
<dbReference type="Pfam" id="PF09118">
    <property type="entry name" value="GO-like_E_set"/>
    <property type="match status" value="1"/>
</dbReference>